<feature type="compositionally biased region" description="Low complexity" evidence="1">
    <location>
        <begin position="123"/>
        <end position="134"/>
    </location>
</feature>
<sequence>MSKEIEGFSGAEECPEGTSFMDTVKAYTEDLEAPVPPHQECSPVPSHTSSLLSVTQSADRSHSINASNERNKSGYLEDEEENNGLEDLSSTPSVPSTPSSTNDFWNPVPVSNVSRCSTPKANSSQPLPTPSTSTRRNKDKPPSPSQFISLLSSSSSDSSCSSSSEAEVTIIRSRALPPQPLKRKFLGSLEPRKKIHRMVMERESDREWSVRDRGVLAEAMQDGMDFNRVARMLGREVDEVFRMFTKVIAGILLHAPRPRDKATQTE</sequence>
<keyword evidence="3" id="KW-1185">Reference proteome</keyword>
<gene>
    <name evidence="2" type="ORF">B9Z19DRAFT_751991</name>
</gene>
<name>A0A2T7A7P6_TUBBO</name>
<proteinExistence type="predicted"/>
<accession>A0A2T7A7P6</accession>
<dbReference type="EMBL" id="NESQ01000007">
    <property type="protein sequence ID" value="PUU83766.1"/>
    <property type="molecule type" value="Genomic_DNA"/>
</dbReference>
<feature type="region of interest" description="Disordered" evidence="1">
    <location>
        <begin position="1"/>
        <end position="162"/>
    </location>
</feature>
<reference evidence="2 3" key="1">
    <citation type="submission" date="2017-04" db="EMBL/GenBank/DDBJ databases">
        <title>Draft genome sequence of Tuber borchii Vittad., a whitish edible truffle.</title>
        <authorList>
            <consortium name="DOE Joint Genome Institute"/>
            <person name="Murat C."/>
            <person name="Kuo A."/>
            <person name="Barry K.W."/>
            <person name="Clum A."/>
            <person name="Dockter R.B."/>
            <person name="Fauchery L."/>
            <person name="Iotti M."/>
            <person name="Kohler A."/>
            <person name="Labutti K."/>
            <person name="Lindquist E.A."/>
            <person name="Lipzen A."/>
            <person name="Ohm R.A."/>
            <person name="Wang M."/>
            <person name="Grigoriev I.V."/>
            <person name="Zambonelli A."/>
            <person name="Martin F.M."/>
        </authorList>
    </citation>
    <scope>NUCLEOTIDE SEQUENCE [LARGE SCALE GENOMIC DNA]</scope>
    <source>
        <strain evidence="2 3">Tbo3840</strain>
    </source>
</reference>
<comment type="caution">
    <text evidence="2">The sequence shown here is derived from an EMBL/GenBank/DDBJ whole genome shotgun (WGS) entry which is preliminary data.</text>
</comment>
<feature type="compositionally biased region" description="Polar residues" evidence="1">
    <location>
        <begin position="45"/>
        <end position="68"/>
    </location>
</feature>
<dbReference type="AlphaFoldDB" id="A0A2T7A7P6"/>
<evidence type="ECO:0000313" key="2">
    <source>
        <dbReference type="EMBL" id="PUU83766.1"/>
    </source>
</evidence>
<dbReference type="Proteomes" id="UP000244722">
    <property type="component" value="Unassembled WGS sequence"/>
</dbReference>
<protein>
    <submittedName>
        <fullName evidence="2">Uncharacterized protein</fullName>
    </submittedName>
</protein>
<feature type="compositionally biased region" description="Low complexity" evidence="1">
    <location>
        <begin position="145"/>
        <end position="162"/>
    </location>
</feature>
<feature type="compositionally biased region" description="Polar residues" evidence="1">
    <location>
        <begin position="109"/>
        <end position="122"/>
    </location>
</feature>
<organism evidence="2 3">
    <name type="scientific">Tuber borchii</name>
    <name type="common">White truffle</name>
    <dbReference type="NCBI Taxonomy" id="42251"/>
    <lineage>
        <taxon>Eukaryota</taxon>
        <taxon>Fungi</taxon>
        <taxon>Dikarya</taxon>
        <taxon>Ascomycota</taxon>
        <taxon>Pezizomycotina</taxon>
        <taxon>Pezizomycetes</taxon>
        <taxon>Pezizales</taxon>
        <taxon>Tuberaceae</taxon>
        <taxon>Tuber</taxon>
    </lineage>
</organism>
<feature type="compositionally biased region" description="Low complexity" evidence="1">
    <location>
        <begin position="85"/>
        <end position="101"/>
    </location>
</feature>
<dbReference type="OrthoDB" id="5418620at2759"/>
<evidence type="ECO:0000256" key="1">
    <source>
        <dbReference type="SAM" id="MobiDB-lite"/>
    </source>
</evidence>
<evidence type="ECO:0000313" key="3">
    <source>
        <dbReference type="Proteomes" id="UP000244722"/>
    </source>
</evidence>